<dbReference type="InterPro" id="IPR010259">
    <property type="entry name" value="S8pro/Inhibitor_I9"/>
</dbReference>
<dbReference type="InterPro" id="IPR015500">
    <property type="entry name" value="Peptidase_S8_subtilisin-rel"/>
</dbReference>
<reference evidence="13 14" key="1">
    <citation type="submission" date="2023-06" db="EMBL/GenBank/DDBJ databases">
        <title>Sporosarcina sp. nov., isolated from Korean traditional fermented seafood 'Jeotgal'.</title>
        <authorList>
            <person name="Yang A.-I."/>
            <person name="Shin N.-R."/>
        </authorList>
    </citation>
    <scope>NUCLEOTIDE SEQUENCE [LARGE SCALE GENOMIC DNA]</scope>
    <source>
        <strain evidence="13 14">KCTC3840</strain>
    </source>
</reference>
<evidence type="ECO:0000256" key="6">
    <source>
        <dbReference type="ARBA" id="ARBA00022801"/>
    </source>
</evidence>
<feature type="domain" description="BIG2" evidence="12">
    <location>
        <begin position="1392"/>
        <end position="1476"/>
    </location>
</feature>
<dbReference type="InterPro" id="IPR000209">
    <property type="entry name" value="Peptidase_S8/S53_dom"/>
</dbReference>
<dbReference type="Gene3D" id="2.60.40.1080">
    <property type="match status" value="5"/>
</dbReference>
<keyword evidence="6 8" id="KW-0378">Hydrolase</keyword>
<dbReference type="InterPro" id="IPR003343">
    <property type="entry name" value="Big_2"/>
</dbReference>
<evidence type="ECO:0000256" key="7">
    <source>
        <dbReference type="ARBA" id="ARBA00022825"/>
    </source>
</evidence>
<evidence type="ECO:0000256" key="9">
    <source>
        <dbReference type="RuleBase" id="RU003355"/>
    </source>
</evidence>
<dbReference type="Pfam" id="PF02368">
    <property type="entry name" value="Big_2"/>
    <property type="match status" value="1"/>
</dbReference>
<feature type="signal peptide" evidence="11">
    <location>
        <begin position="1"/>
        <end position="32"/>
    </location>
</feature>
<evidence type="ECO:0000256" key="8">
    <source>
        <dbReference type="PROSITE-ProRule" id="PRU01240"/>
    </source>
</evidence>
<feature type="active site" description="Charge relay system" evidence="8">
    <location>
        <position position="610"/>
    </location>
</feature>
<dbReference type="SUPFAM" id="SSF49373">
    <property type="entry name" value="Invasin/intimin cell-adhesion fragments"/>
    <property type="match status" value="1"/>
</dbReference>
<evidence type="ECO:0000256" key="10">
    <source>
        <dbReference type="SAM" id="MobiDB-lite"/>
    </source>
</evidence>
<dbReference type="PROSITE" id="PS00136">
    <property type="entry name" value="SUBTILASE_ASP"/>
    <property type="match status" value="1"/>
</dbReference>
<dbReference type="InterPro" id="IPR023828">
    <property type="entry name" value="Peptidase_S8_Ser-AS"/>
</dbReference>
<keyword evidence="3" id="KW-0964">Secreted</keyword>
<keyword evidence="2" id="KW-0134">Cell wall</keyword>
<dbReference type="Gene3D" id="3.50.30.30">
    <property type="match status" value="1"/>
</dbReference>
<keyword evidence="5 11" id="KW-0732">Signal</keyword>
<evidence type="ECO:0000256" key="2">
    <source>
        <dbReference type="ARBA" id="ARBA00022512"/>
    </source>
</evidence>
<sequence>MANKKFTRFLSTFLTLILILSLVLPFSSTANAALLKQPFKPNPQNESMLQQKAAIAQQTSILEGDAKLHKELQGVSGNKEIPVIIHLSEKAVGLEQGIQKLNGKKMSQAQVTQKKKEIKTQQNTARKQMAVKNVEFDQVYAYDTVLNGLSGKVKANDLKKLLTVSGVKYVEPDTTVYASEGLQKVDPKVDAKMDTSIPFLGINKLWEEGIEGQGVKVAVLDTGIDSTHPDLKAVYKGGKNFVPHTEGEYARPRADDDGSETSPLDRPADKPEFNDRGSSFYTTHGTHVAGTIAAQGNNEFGIKGIAPKVDLYSYRVLGAYGSGSTSGIIKAIDTAVTEEIDVINLSLGGGANSETDGASFAINNAMLAGTISVIATGNSGPNRGTMGTPATSRLGIAVGNTTNPETHYKANVNVTAGDFTYSKVNDLMATTFGKDVEAQLTGDYDLVAVPGVGAEKDYADLDVIGKVALVSRGEIAFVDKVAAAKENGAAAIIIHNFAGGTNAPNKSDVFLGDAFEFIPTFDMSVTDGEALRAALAAAPGTISFDQFTSVKTTGDDVNDSSSRGPSTPNFDIKPDVSAPGTNIMSTIPMYGKDFPDADYSEAYSRKTGTSMATPHIAGIAALVKQANPTWNAFDVKVALSNTATILDTKKYDVFAQGAGRVDAYKAAHANVLAYAIDTANNDGTEVENLKGTVTFGPQKLDKDLSVTKKIKVKDLASTGGEYKVSVEVTKGFGDAALTVDKPEFTLNGEQELNVTLTASKATTKAGDEILGYIHIKGNGKDLSLPFAADFGGAAAVAVKDMTISETDLSFNGDGVKDEALLSFAITGDVGYNYIELWNIMDPTGGEFADGYIGYLHAGTELAAGAYTLKVSGGYTPWGGTGETQIPDGLYTIDFSAEPKSGNPKTISAYVGPVVVKSTAGTIEGSVEDGKATGKVIDKYVDYQKELVKYGMGYDLNTKLSATYEVTAEETVVDSGEVKLEQDGTFAFNLPTFDKTKNNVTVKYTDAAGNKAEQVIYTAVDVPEDTVSISVDQSALDLKVGDTAQLLVTETTTTPDGTSTDRDVTAEATFASSNAAVATVAGGKVTAVAEGTADVTVTYNDFSQTVPVTVTAEPVKEEVSYALNKKNLSLGVGQQEQLTITETKVQADGTVVKTDVTPTVNFNVVDNKVATVHKGLVTAHKAGKTQVRVMIPGQDTRFVYLEVKDLPQDVVTYSVDKTALKLGVGQQEQLAITQTTVKPDGTVVEKDFTPSTSFNVVNNKIATVSKGLVTAHKAGKTQVRVMIPGEDTIFVYLEVVTPPQNIVTYSVDKTDVKMQVNEQKQIKVTEKTVTPDGKVTKKDVTGSSSYSVINNKIATVKKGLISAHTPGKTQVKVVLPNGESLLVYLTVKGEPAPIITYALDKDSVSLKEGDTASVQLIETTTKADGTATTKVVTTDAAYQSNNPAVAKVYQGKITAIGAGDAEISVTLGEFTTTVKVHVEAPAPKAVVVTQDMVQSFIGDKKAKQIVLDIPVTADSTDVEFSKAVLKQIEKSEKDLVLKAGDAVYTFEDDAVEELLDRAGDAVITLGTSSSADVKNAASDVFVIEFSKGTADNKSALEKFDEEVHVAIAVDDATGKKMKKSEALNLSTNKTSKVKVKKGEAQFTIESAGSYVIVTK</sequence>
<dbReference type="Pfam" id="PF02225">
    <property type="entry name" value="PA"/>
    <property type="match status" value="1"/>
</dbReference>
<dbReference type="InterPro" id="IPR050131">
    <property type="entry name" value="Peptidase_S8_subtilisin-like"/>
</dbReference>
<dbReference type="PROSITE" id="PS00138">
    <property type="entry name" value="SUBTILASE_SER"/>
    <property type="match status" value="1"/>
</dbReference>
<feature type="compositionally biased region" description="Polar residues" evidence="10">
    <location>
        <begin position="559"/>
        <end position="569"/>
    </location>
</feature>
<feature type="active site" description="Charge relay system" evidence="8">
    <location>
        <position position="284"/>
    </location>
</feature>
<dbReference type="Gene3D" id="3.30.70.80">
    <property type="entry name" value="Peptidase S8 propeptide/proteinase inhibitor I9"/>
    <property type="match status" value="1"/>
</dbReference>
<evidence type="ECO:0000313" key="13">
    <source>
        <dbReference type="EMBL" id="MDW0108675.1"/>
    </source>
</evidence>
<name>A0ABU4FVD8_9BACL</name>
<dbReference type="SMART" id="SM00635">
    <property type="entry name" value="BID_2"/>
    <property type="match status" value="4"/>
</dbReference>
<dbReference type="InterPro" id="IPR046450">
    <property type="entry name" value="PA_dom_sf"/>
</dbReference>
<dbReference type="Proteomes" id="UP001280629">
    <property type="component" value="Unassembled WGS sequence"/>
</dbReference>
<comment type="similarity">
    <text evidence="1 8 9">Belongs to the peptidase S8 family.</text>
</comment>
<dbReference type="EMBL" id="JAUBDH010000001">
    <property type="protein sequence ID" value="MDW0108675.1"/>
    <property type="molecule type" value="Genomic_DNA"/>
</dbReference>
<dbReference type="InterPro" id="IPR008964">
    <property type="entry name" value="Invasin/intimin_cell_adhesion"/>
</dbReference>
<feature type="active site" description="Charge relay system" evidence="8">
    <location>
        <position position="221"/>
    </location>
</feature>
<proteinExistence type="inferred from homology"/>
<evidence type="ECO:0000313" key="14">
    <source>
        <dbReference type="Proteomes" id="UP001280629"/>
    </source>
</evidence>
<dbReference type="PANTHER" id="PTHR43806:SF65">
    <property type="entry name" value="SERINE PROTEASE APRX"/>
    <property type="match status" value="1"/>
</dbReference>
<evidence type="ECO:0000256" key="11">
    <source>
        <dbReference type="SAM" id="SignalP"/>
    </source>
</evidence>
<evidence type="ECO:0000256" key="3">
    <source>
        <dbReference type="ARBA" id="ARBA00022525"/>
    </source>
</evidence>
<feature type="region of interest" description="Disordered" evidence="10">
    <location>
        <begin position="553"/>
        <end position="579"/>
    </location>
</feature>
<feature type="domain" description="BIG2" evidence="12">
    <location>
        <begin position="1208"/>
        <end position="1291"/>
    </location>
</feature>
<evidence type="ECO:0000256" key="4">
    <source>
        <dbReference type="ARBA" id="ARBA00022670"/>
    </source>
</evidence>
<feature type="domain" description="BIG2" evidence="12">
    <location>
        <begin position="1024"/>
        <end position="1108"/>
    </location>
</feature>
<gene>
    <name evidence="13" type="ORF">QT716_01280</name>
</gene>
<keyword evidence="14" id="KW-1185">Reference proteome</keyword>
<dbReference type="SUPFAM" id="SSF52743">
    <property type="entry name" value="Subtilisin-like"/>
    <property type="match status" value="1"/>
</dbReference>
<feature type="region of interest" description="Disordered" evidence="10">
    <location>
        <begin position="244"/>
        <end position="280"/>
    </location>
</feature>
<dbReference type="InterPro" id="IPR037045">
    <property type="entry name" value="S8pro/Inhibitor_I9_sf"/>
</dbReference>
<evidence type="ECO:0000259" key="12">
    <source>
        <dbReference type="SMART" id="SM00635"/>
    </source>
</evidence>
<comment type="caution">
    <text evidence="13">The sequence shown here is derived from an EMBL/GenBank/DDBJ whole genome shotgun (WGS) entry which is preliminary data.</text>
</comment>
<feature type="compositionally biased region" description="Basic and acidic residues" evidence="10">
    <location>
        <begin position="266"/>
        <end position="275"/>
    </location>
</feature>
<dbReference type="PANTHER" id="PTHR43806">
    <property type="entry name" value="PEPTIDASE S8"/>
    <property type="match status" value="1"/>
</dbReference>
<dbReference type="Pfam" id="PF00082">
    <property type="entry name" value="Peptidase_S8"/>
    <property type="match status" value="1"/>
</dbReference>
<dbReference type="InterPro" id="IPR036852">
    <property type="entry name" value="Peptidase_S8/S53_dom_sf"/>
</dbReference>
<dbReference type="SUPFAM" id="SSF52025">
    <property type="entry name" value="PA domain"/>
    <property type="match status" value="1"/>
</dbReference>
<dbReference type="InterPro" id="IPR023827">
    <property type="entry name" value="Peptidase_S8_Asp-AS"/>
</dbReference>
<feature type="chain" id="PRO_5047258962" evidence="11">
    <location>
        <begin position="33"/>
        <end position="1654"/>
    </location>
</feature>
<dbReference type="PRINTS" id="PR00723">
    <property type="entry name" value="SUBTILISIN"/>
</dbReference>
<feature type="compositionally biased region" description="Basic and acidic residues" evidence="10">
    <location>
        <begin position="245"/>
        <end position="256"/>
    </location>
</feature>
<dbReference type="InterPro" id="IPR003137">
    <property type="entry name" value="PA_domain"/>
</dbReference>
<dbReference type="InterPro" id="IPR034213">
    <property type="entry name" value="S8_Vpr-like"/>
</dbReference>
<evidence type="ECO:0000256" key="5">
    <source>
        <dbReference type="ARBA" id="ARBA00022729"/>
    </source>
</evidence>
<dbReference type="PROSITE" id="PS00137">
    <property type="entry name" value="SUBTILASE_HIS"/>
    <property type="match status" value="1"/>
</dbReference>
<dbReference type="Gene3D" id="3.40.50.200">
    <property type="entry name" value="Peptidase S8/S53 domain"/>
    <property type="match status" value="1"/>
</dbReference>
<evidence type="ECO:0000256" key="1">
    <source>
        <dbReference type="ARBA" id="ARBA00011073"/>
    </source>
</evidence>
<organism evidence="13 14">
    <name type="scientific">Sporosarcina aquimarina</name>
    <dbReference type="NCBI Taxonomy" id="114975"/>
    <lineage>
        <taxon>Bacteria</taxon>
        <taxon>Bacillati</taxon>
        <taxon>Bacillota</taxon>
        <taxon>Bacilli</taxon>
        <taxon>Bacillales</taxon>
        <taxon>Caryophanaceae</taxon>
        <taxon>Sporosarcina</taxon>
    </lineage>
</organism>
<dbReference type="InterPro" id="IPR022398">
    <property type="entry name" value="Peptidase_S8_His-AS"/>
</dbReference>
<dbReference type="PROSITE" id="PS51892">
    <property type="entry name" value="SUBTILASE"/>
    <property type="match status" value="1"/>
</dbReference>
<dbReference type="CDD" id="cd07474">
    <property type="entry name" value="Peptidases_S8_subtilisin_Vpr-like"/>
    <property type="match status" value="1"/>
</dbReference>
<keyword evidence="7 8" id="KW-0720">Serine protease</keyword>
<dbReference type="Pfam" id="PF05922">
    <property type="entry name" value="Inhibitor_I9"/>
    <property type="match status" value="1"/>
</dbReference>
<feature type="domain" description="BIG2" evidence="12">
    <location>
        <begin position="1116"/>
        <end position="1199"/>
    </location>
</feature>
<protein>
    <submittedName>
        <fullName evidence="13">S8 family serine peptidase</fullName>
    </submittedName>
</protein>
<accession>A0ABU4FVD8</accession>
<keyword evidence="4 8" id="KW-0645">Protease</keyword>